<evidence type="ECO:0000313" key="1">
    <source>
        <dbReference type="EMBL" id="JAH08833.1"/>
    </source>
</evidence>
<accession>A0A0E9PY99</accession>
<dbReference type="EMBL" id="GBXM01099744">
    <property type="protein sequence ID" value="JAH08833.1"/>
    <property type="molecule type" value="Transcribed_RNA"/>
</dbReference>
<sequence>MLKRRALPQRGLTFEGSSQGRAISVSGFNSHLNLTRFRPKRTGHI</sequence>
<reference evidence="1" key="1">
    <citation type="submission" date="2014-11" db="EMBL/GenBank/DDBJ databases">
        <authorList>
            <person name="Amaro Gonzalez C."/>
        </authorList>
    </citation>
    <scope>NUCLEOTIDE SEQUENCE</scope>
</reference>
<proteinExistence type="predicted"/>
<protein>
    <submittedName>
        <fullName evidence="1">Uncharacterized protein</fullName>
    </submittedName>
</protein>
<dbReference type="AlphaFoldDB" id="A0A0E9PY99"/>
<reference evidence="1" key="2">
    <citation type="journal article" date="2015" name="Fish Shellfish Immunol.">
        <title>Early steps in the European eel (Anguilla anguilla)-Vibrio vulnificus interaction in the gills: Role of the RtxA13 toxin.</title>
        <authorList>
            <person name="Callol A."/>
            <person name="Pajuelo D."/>
            <person name="Ebbesson L."/>
            <person name="Teles M."/>
            <person name="MacKenzie S."/>
            <person name="Amaro C."/>
        </authorList>
    </citation>
    <scope>NUCLEOTIDE SEQUENCE</scope>
</reference>
<organism evidence="1">
    <name type="scientific">Anguilla anguilla</name>
    <name type="common">European freshwater eel</name>
    <name type="synonym">Muraena anguilla</name>
    <dbReference type="NCBI Taxonomy" id="7936"/>
    <lineage>
        <taxon>Eukaryota</taxon>
        <taxon>Metazoa</taxon>
        <taxon>Chordata</taxon>
        <taxon>Craniata</taxon>
        <taxon>Vertebrata</taxon>
        <taxon>Euteleostomi</taxon>
        <taxon>Actinopterygii</taxon>
        <taxon>Neopterygii</taxon>
        <taxon>Teleostei</taxon>
        <taxon>Anguilliformes</taxon>
        <taxon>Anguillidae</taxon>
        <taxon>Anguilla</taxon>
    </lineage>
</organism>
<name>A0A0E9PY99_ANGAN</name>